<accession>A0A9D9NM85</accession>
<sequence>MTFIKFMIAAAVPLILTGCGGTTADCARQDMSWRWMLEGNPGSAGDSVWVTEHKLYPTDGEGGFLSVEGAGAGEEMLCSFEGRRPAVSLLQAEDCFMFTVPAEGIRDGSFIELDATFGTDADAPSHYRFEYMDRTGWKSTGVSCSGSGDISTGAGAADTYQYTTVLGTFRVGSLPDDGLLKIRCVASDEDALKGGGTIVFADFGFVAAEIKDLGTKVPDDTLRVLMLGNSFTYFYGSPFMLKEIAWKEGLALDIRTNLKGGQTFGDHLSLSLSEKAVKEGGYDFAILQDQSQNPARFCADSVKYRTVMDNFIRLAALIREYSPDCRIILDRTWAYDGAGHGGFGDYGSFDKMLADGTSMLAGAVDRVITAPVGEAFTECRERYPEICLYYDDAKHPSEAGAYLKACVEYAVLTGKDFGPAPADCWLPEETASRLRSIARDVVIR</sequence>
<dbReference type="AlphaFoldDB" id="A0A9D9NM85"/>
<dbReference type="Gene3D" id="3.40.50.1110">
    <property type="entry name" value="SGNH hydrolase"/>
    <property type="match status" value="1"/>
</dbReference>
<organism evidence="2 3">
    <name type="scientific">Candidatus Cryptobacteroides excrementipullorum</name>
    <dbReference type="NCBI Taxonomy" id="2840761"/>
    <lineage>
        <taxon>Bacteria</taxon>
        <taxon>Pseudomonadati</taxon>
        <taxon>Bacteroidota</taxon>
        <taxon>Bacteroidia</taxon>
        <taxon>Bacteroidales</taxon>
        <taxon>Candidatus Cryptobacteroides</taxon>
    </lineage>
</organism>
<evidence type="ECO:0008006" key="4">
    <source>
        <dbReference type="Google" id="ProtNLM"/>
    </source>
</evidence>
<reference evidence="2" key="2">
    <citation type="journal article" date="2021" name="PeerJ">
        <title>Extensive microbial diversity within the chicken gut microbiome revealed by metagenomics and culture.</title>
        <authorList>
            <person name="Gilroy R."/>
            <person name="Ravi A."/>
            <person name="Getino M."/>
            <person name="Pursley I."/>
            <person name="Horton D.L."/>
            <person name="Alikhan N.F."/>
            <person name="Baker D."/>
            <person name="Gharbi K."/>
            <person name="Hall N."/>
            <person name="Watson M."/>
            <person name="Adriaenssens E.M."/>
            <person name="Foster-Nyarko E."/>
            <person name="Jarju S."/>
            <person name="Secka A."/>
            <person name="Antonio M."/>
            <person name="Oren A."/>
            <person name="Chaudhuri R.R."/>
            <person name="La Ragione R."/>
            <person name="Hildebrand F."/>
            <person name="Pallen M.J."/>
        </authorList>
    </citation>
    <scope>NUCLEOTIDE SEQUENCE</scope>
    <source>
        <strain evidence="2">2478</strain>
    </source>
</reference>
<dbReference type="PROSITE" id="PS51257">
    <property type="entry name" value="PROKAR_LIPOPROTEIN"/>
    <property type="match status" value="1"/>
</dbReference>
<evidence type="ECO:0000256" key="1">
    <source>
        <dbReference type="SAM" id="SignalP"/>
    </source>
</evidence>
<proteinExistence type="predicted"/>
<evidence type="ECO:0000313" key="2">
    <source>
        <dbReference type="EMBL" id="MBO8478667.1"/>
    </source>
</evidence>
<comment type="caution">
    <text evidence="2">The sequence shown here is derived from an EMBL/GenBank/DDBJ whole genome shotgun (WGS) entry which is preliminary data.</text>
</comment>
<dbReference type="Proteomes" id="UP000823771">
    <property type="component" value="Unassembled WGS sequence"/>
</dbReference>
<dbReference type="EMBL" id="JADILZ010000065">
    <property type="protein sequence ID" value="MBO8478667.1"/>
    <property type="molecule type" value="Genomic_DNA"/>
</dbReference>
<dbReference type="SUPFAM" id="SSF52266">
    <property type="entry name" value="SGNH hydrolase"/>
    <property type="match status" value="1"/>
</dbReference>
<gene>
    <name evidence="2" type="ORF">IAB80_07250</name>
</gene>
<keyword evidence="1" id="KW-0732">Signal</keyword>
<evidence type="ECO:0000313" key="3">
    <source>
        <dbReference type="Proteomes" id="UP000823771"/>
    </source>
</evidence>
<dbReference type="GO" id="GO:0016788">
    <property type="term" value="F:hydrolase activity, acting on ester bonds"/>
    <property type="evidence" value="ECO:0007669"/>
    <property type="project" value="UniProtKB-ARBA"/>
</dbReference>
<protein>
    <recommendedName>
        <fullName evidence="4">SGNH/GDSL hydrolase family protein</fullName>
    </recommendedName>
</protein>
<name>A0A9D9NM85_9BACT</name>
<feature type="signal peptide" evidence="1">
    <location>
        <begin position="1"/>
        <end position="24"/>
    </location>
</feature>
<reference evidence="2" key="1">
    <citation type="submission" date="2020-10" db="EMBL/GenBank/DDBJ databases">
        <authorList>
            <person name="Gilroy R."/>
        </authorList>
    </citation>
    <scope>NUCLEOTIDE SEQUENCE</scope>
    <source>
        <strain evidence="2">2478</strain>
    </source>
</reference>
<feature type="chain" id="PRO_5039040965" description="SGNH/GDSL hydrolase family protein" evidence="1">
    <location>
        <begin position="25"/>
        <end position="444"/>
    </location>
</feature>
<dbReference type="InterPro" id="IPR036514">
    <property type="entry name" value="SGNH_hydro_sf"/>
</dbReference>